<accession>A0A267H1C9</accession>
<evidence type="ECO:0000313" key="9">
    <source>
        <dbReference type="Proteomes" id="UP000215902"/>
    </source>
</evidence>
<feature type="transmembrane region" description="Helical" evidence="6">
    <location>
        <begin position="150"/>
        <end position="168"/>
    </location>
</feature>
<keyword evidence="9" id="KW-1185">Reference proteome</keyword>
<dbReference type="GO" id="GO:0055085">
    <property type="term" value="P:transmembrane transport"/>
    <property type="evidence" value="ECO:0007669"/>
    <property type="project" value="InterPro"/>
</dbReference>
<feature type="transmembrane region" description="Helical" evidence="6">
    <location>
        <begin position="394"/>
        <end position="417"/>
    </location>
</feature>
<dbReference type="PANTHER" id="PTHR11814">
    <property type="entry name" value="SULFATE TRANSPORTER"/>
    <property type="match status" value="1"/>
</dbReference>
<feature type="transmembrane region" description="Helical" evidence="6">
    <location>
        <begin position="454"/>
        <end position="471"/>
    </location>
</feature>
<evidence type="ECO:0000256" key="4">
    <source>
        <dbReference type="ARBA" id="ARBA00023136"/>
    </source>
</evidence>
<dbReference type="AlphaFoldDB" id="A0A267H1C9"/>
<feature type="transmembrane region" description="Helical" evidence="6">
    <location>
        <begin position="362"/>
        <end position="382"/>
    </location>
</feature>
<feature type="compositionally biased region" description="Polar residues" evidence="5">
    <location>
        <begin position="1"/>
        <end position="13"/>
    </location>
</feature>
<dbReference type="OrthoDB" id="288203at2759"/>
<dbReference type="Pfam" id="PF00916">
    <property type="entry name" value="Sulfate_transp"/>
    <property type="match status" value="1"/>
</dbReference>
<gene>
    <name evidence="8" type="ORF">BOX15_Mlig001875g3</name>
</gene>
<evidence type="ECO:0000256" key="6">
    <source>
        <dbReference type="SAM" id="Phobius"/>
    </source>
</evidence>
<feature type="transmembrane region" description="Helical" evidence="6">
    <location>
        <begin position="491"/>
        <end position="520"/>
    </location>
</feature>
<name>A0A267H1C9_9PLAT</name>
<proteinExistence type="predicted"/>
<dbReference type="InterPro" id="IPR001902">
    <property type="entry name" value="SLC26A/SulP_fam"/>
</dbReference>
<protein>
    <recommendedName>
        <fullName evidence="7">STAS domain-containing protein</fullName>
    </recommendedName>
</protein>
<dbReference type="PROSITE" id="PS50801">
    <property type="entry name" value="STAS"/>
    <property type="match status" value="1"/>
</dbReference>
<dbReference type="InterPro" id="IPR036513">
    <property type="entry name" value="STAS_dom_sf"/>
</dbReference>
<feature type="transmembrane region" description="Helical" evidence="6">
    <location>
        <begin position="305"/>
        <end position="323"/>
    </location>
</feature>
<dbReference type="Pfam" id="PF01740">
    <property type="entry name" value="STAS"/>
    <property type="match status" value="1"/>
</dbReference>
<dbReference type="InterPro" id="IPR002645">
    <property type="entry name" value="STAS_dom"/>
</dbReference>
<dbReference type="NCBIfam" id="TIGR00815">
    <property type="entry name" value="sulP"/>
    <property type="match status" value="1"/>
</dbReference>
<evidence type="ECO:0000256" key="5">
    <source>
        <dbReference type="SAM" id="MobiDB-lite"/>
    </source>
</evidence>
<reference evidence="8 9" key="1">
    <citation type="submission" date="2017-06" db="EMBL/GenBank/DDBJ databases">
        <title>A platform for efficient transgenesis in Macrostomum lignano, a flatworm model organism for stem cell research.</title>
        <authorList>
            <person name="Berezikov E."/>
        </authorList>
    </citation>
    <scope>NUCLEOTIDE SEQUENCE [LARGE SCALE GENOMIC DNA]</scope>
    <source>
        <strain evidence="8">DV1</strain>
        <tissue evidence="8">Whole organism</tissue>
    </source>
</reference>
<dbReference type="Gene3D" id="3.30.750.24">
    <property type="entry name" value="STAS domain"/>
    <property type="match status" value="1"/>
</dbReference>
<comment type="caution">
    <text evidence="8">The sequence shown here is derived from an EMBL/GenBank/DDBJ whole genome shotgun (WGS) entry which is preliminary data.</text>
</comment>
<dbReference type="EMBL" id="NIVC01000064">
    <property type="protein sequence ID" value="PAA92078.1"/>
    <property type="molecule type" value="Genomic_DNA"/>
</dbReference>
<keyword evidence="4 6" id="KW-0472">Membrane</keyword>
<dbReference type="GO" id="GO:0016020">
    <property type="term" value="C:membrane"/>
    <property type="evidence" value="ECO:0007669"/>
    <property type="project" value="UniProtKB-SubCell"/>
</dbReference>
<dbReference type="Proteomes" id="UP000215902">
    <property type="component" value="Unassembled WGS sequence"/>
</dbReference>
<evidence type="ECO:0000256" key="3">
    <source>
        <dbReference type="ARBA" id="ARBA00022989"/>
    </source>
</evidence>
<dbReference type="STRING" id="282301.A0A267H1C9"/>
<evidence type="ECO:0000256" key="1">
    <source>
        <dbReference type="ARBA" id="ARBA00004141"/>
    </source>
</evidence>
<evidence type="ECO:0000313" key="8">
    <source>
        <dbReference type="EMBL" id="PAA92078.1"/>
    </source>
</evidence>
<feature type="transmembrane region" description="Helical" evidence="6">
    <location>
        <begin position="230"/>
        <end position="248"/>
    </location>
</feature>
<feature type="transmembrane region" description="Helical" evidence="6">
    <location>
        <begin position="126"/>
        <end position="143"/>
    </location>
</feature>
<organism evidence="8 9">
    <name type="scientific">Macrostomum lignano</name>
    <dbReference type="NCBI Taxonomy" id="282301"/>
    <lineage>
        <taxon>Eukaryota</taxon>
        <taxon>Metazoa</taxon>
        <taxon>Spiralia</taxon>
        <taxon>Lophotrochozoa</taxon>
        <taxon>Platyhelminthes</taxon>
        <taxon>Rhabditophora</taxon>
        <taxon>Macrostomorpha</taxon>
        <taxon>Macrostomida</taxon>
        <taxon>Macrostomidae</taxon>
        <taxon>Macrostomum</taxon>
    </lineage>
</organism>
<dbReference type="SUPFAM" id="SSF52091">
    <property type="entry name" value="SpoIIaa-like"/>
    <property type="match status" value="1"/>
</dbReference>
<feature type="transmembrane region" description="Helical" evidence="6">
    <location>
        <begin position="197"/>
        <end position="218"/>
    </location>
</feature>
<comment type="subcellular location">
    <subcellularLocation>
        <location evidence="1">Membrane</location>
        <topology evidence="1">Multi-pass membrane protein</topology>
    </subcellularLocation>
</comment>
<evidence type="ECO:0000256" key="2">
    <source>
        <dbReference type="ARBA" id="ARBA00022692"/>
    </source>
</evidence>
<keyword evidence="3 6" id="KW-1133">Transmembrane helix</keyword>
<sequence>MSAQPAETDNVDANKTVPPPSQPALEFHVRRPVYNYADFNNAYGEALLGHAPFSSTVRSSMAKACSCSRDAWRLRALNLLPLVGQIRTGQYSKMDIVSDLVAGFTTCVFHIPQGLAYGLLAGLKPINGLYTSLIPVFIYALFGRSRHLSIGTFSLMSLLLSDMILGNYEAYLPRLNATALELPLNYTAVEYAKLQSAIVGSFAASLIILAIGVLRLGFFMRYVSDSMLKGFTAAAAVQVLVSQLPLLLGVKPERTVSQFKIAGSLINLFQVIETANFVTMGLSAACCAVLYLVKEFINPLVKKKFKVPLPIELLIIIITLLASEFSNMSSNLGVVIVGEVPRGLPVPIIPDLGFLPTVFPSAIPVGIVGGVVTMSLAKMYCLEFQYSYDFNEDFAILGVSSLVSSFFQCFFACGALARNSVVVSVGMKSQISSLISCSGMLLVLLAIGPYFRSIPTCVLGSIIVVSLINVIKQVTELPQIWRISRIDFSVWLVAALSVLILDVTLGLAIGLGFTLFSVVLRTQSPRIAVLGRIGDTDIYRNVRVYAAAEELPGLKIVRFDAPLNFANAERFQDFVLQLAHEARRPTEAEPVGRVEAEHPESDEATAVHTFVLDCSSWVSVDMVGVRTVKETYQRLKKQGYRVLFARCKESVRLHLHLHDFYKHADRSLFFISLHDAVLYASNVPPISQDEISSSSEHVNEAIEIEGEEGMPATNLVTMDTNL</sequence>
<feature type="transmembrane region" description="Helical" evidence="6">
    <location>
        <begin position="268"/>
        <end position="293"/>
    </location>
</feature>
<keyword evidence="2 6" id="KW-0812">Transmembrane</keyword>
<feature type="domain" description="STAS" evidence="7">
    <location>
        <begin position="544"/>
        <end position="680"/>
    </location>
</feature>
<dbReference type="InterPro" id="IPR011547">
    <property type="entry name" value="SLC26A/SulP_dom"/>
</dbReference>
<feature type="region of interest" description="Disordered" evidence="5">
    <location>
        <begin position="1"/>
        <end position="23"/>
    </location>
</feature>
<feature type="transmembrane region" description="Helical" evidence="6">
    <location>
        <begin position="100"/>
        <end position="120"/>
    </location>
</feature>
<dbReference type="CDD" id="cd07042">
    <property type="entry name" value="STAS_SulP_like_sulfate_transporter"/>
    <property type="match status" value="1"/>
</dbReference>
<evidence type="ECO:0000259" key="7">
    <source>
        <dbReference type="PROSITE" id="PS50801"/>
    </source>
</evidence>